<evidence type="ECO:0000313" key="4">
    <source>
        <dbReference type="Proteomes" id="UP001165444"/>
    </source>
</evidence>
<sequence>MSLLQFSHLELGLAGLTALLFLIVLLYCLVLYRRPWKCRTQYEPVKQDSSSCPPVSVVVYAQDNEENLEQHLPALLNQNYPEFEVIVVNDGISEACSNRLSLFKRDYPYLYYTFIPKDARYISKKKLALTLGIKAARHQVILFTEADCEPLSENWIRTMVESYQQKTEVVLGYAAYPYQKGWINQLIAYDNLKSGLQYLSAALLGNPFSGSGKNLSYTKDLFFKNKGFYNQLYLKIGEDNQFVNEVATSQNTLVNYSPEALVKKGEYFRLKKWSQERIGSISTRSHSKNHFYRLFLFENLCYWLFWIAVITSVIVGCAGNFLLSVYAGFLFICYYVVKGYYFIQSSRMLAQRISFINFFPLDVAENVYNLYLDIVSCFRKKQNYVFLIEK</sequence>
<dbReference type="PANTHER" id="PTHR43685">
    <property type="entry name" value="GLYCOSYLTRANSFERASE"/>
    <property type="match status" value="1"/>
</dbReference>
<proteinExistence type="predicted"/>
<keyword evidence="1" id="KW-0812">Transmembrane</keyword>
<keyword evidence="1" id="KW-1133">Transmembrane helix</keyword>
<feature type="transmembrane region" description="Helical" evidence="1">
    <location>
        <begin position="294"/>
        <end position="315"/>
    </location>
</feature>
<dbReference type="Gene3D" id="3.90.550.10">
    <property type="entry name" value="Spore Coat Polysaccharide Biosynthesis Protein SpsA, Chain A"/>
    <property type="match status" value="1"/>
</dbReference>
<gene>
    <name evidence="3" type="ORF">MUN53_17750</name>
</gene>
<organism evidence="3 4">
    <name type="scientific">Parabacteroides faecalis</name>
    <dbReference type="NCBI Taxonomy" id="2924040"/>
    <lineage>
        <taxon>Bacteria</taxon>
        <taxon>Pseudomonadati</taxon>
        <taxon>Bacteroidota</taxon>
        <taxon>Bacteroidia</taxon>
        <taxon>Bacteroidales</taxon>
        <taxon>Tannerellaceae</taxon>
        <taxon>Parabacteroides</taxon>
    </lineage>
</organism>
<dbReference type="Proteomes" id="UP001165444">
    <property type="component" value="Unassembled WGS sequence"/>
</dbReference>
<evidence type="ECO:0000256" key="1">
    <source>
        <dbReference type="SAM" id="Phobius"/>
    </source>
</evidence>
<dbReference type="RefSeq" id="WP_243326730.1">
    <property type="nucleotide sequence ID" value="NZ_JAKZMM010000084.1"/>
</dbReference>
<dbReference type="SUPFAM" id="SSF53448">
    <property type="entry name" value="Nucleotide-diphospho-sugar transferases"/>
    <property type="match status" value="1"/>
</dbReference>
<dbReference type="EC" id="2.4.-.-" evidence="3"/>
<keyword evidence="3" id="KW-0328">Glycosyltransferase</keyword>
<dbReference type="InterPro" id="IPR029044">
    <property type="entry name" value="Nucleotide-diphossugar_trans"/>
</dbReference>
<comment type="caution">
    <text evidence="3">The sequence shown here is derived from an EMBL/GenBank/DDBJ whole genome shotgun (WGS) entry which is preliminary data.</text>
</comment>
<feature type="transmembrane region" description="Helical" evidence="1">
    <location>
        <begin position="321"/>
        <end position="343"/>
    </location>
</feature>
<name>A0ABT0C5Y0_9BACT</name>
<dbReference type="Pfam" id="PF00535">
    <property type="entry name" value="Glycos_transf_2"/>
    <property type="match status" value="1"/>
</dbReference>
<accession>A0ABT0C5Y0</accession>
<keyword evidence="1" id="KW-0472">Membrane</keyword>
<dbReference type="InterPro" id="IPR001173">
    <property type="entry name" value="Glyco_trans_2-like"/>
</dbReference>
<dbReference type="PANTHER" id="PTHR43685:SF2">
    <property type="entry name" value="GLYCOSYLTRANSFERASE 2-LIKE DOMAIN-CONTAINING PROTEIN"/>
    <property type="match status" value="1"/>
</dbReference>
<dbReference type="EMBL" id="JAKZMM010000084">
    <property type="protein sequence ID" value="MCJ2382423.1"/>
    <property type="molecule type" value="Genomic_DNA"/>
</dbReference>
<feature type="transmembrane region" description="Helical" evidence="1">
    <location>
        <begin position="12"/>
        <end position="32"/>
    </location>
</feature>
<protein>
    <submittedName>
        <fullName evidence="3">Glycosyltransferase</fullName>
        <ecNumber evidence="3">2.4.-.-</ecNumber>
    </submittedName>
</protein>
<dbReference type="InterPro" id="IPR050834">
    <property type="entry name" value="Glycosyltransf_2"/>
</dbReference>
<dbReference type="GO" id="GO:0016757">
    <property type="term" value="F:glycosyltransferase activity"/>
    <property type="evidence" value="ECO:0007669"/>
    <property type="project" value="UniProtKB-KW"/>
</dbReference>
<feature type="domain" description="Glycosyltransferase 2-like" evidence="2">
    <location>
        <begin position="56"/>
        <end position="184"/>
    </location>
</feature>
<keyword evidence="4" id="KW-1185">Reference proteome</keyword>
<reference evidence="3 4" key="1">
    <citation type="submission" date="2022-03" db="EMBL/GenBank/DDBJ databases">
        <title>Parabacteroides sp. nov. isolated from swine feces.</title>
        <authorList>
            <person name="Bak J.E."/>
        </authorList>
    </citation>
    <scope>NUCLEOTIDE SEQUENCE [LARGE SCALE GENOMIC DNA]</scope>
    <source>
        <strain evidence="3 4">AGMB00274</strain>
    </source>
</reference>
<evidence type="ECO:0000259" key="2">
    <source>
        <dbReference type="Pfam" id="PF00535"/>
    </source>
</evidence>
<keyword evidence="3" id="KW-0808">Transferase</keyword>
<evidence type="ECO:0000313" key="3">
    <source>
        <dbReference type="EMBL" id="MCJ2382423.1"/>
    </source>
</evidence>